<evidence type="ECO:0008006" key="3">
    <source>
        <dbReference type="Google" id="ProtNLM"/>
    </source>
</evidence>
<accession>A0ABU9PYS8</accession>
<reference evidence="1 2" key="1">
    <citation type="submission" date="2024-02" db="EMBL/GenBank/DDBJ databases">
        <title>Draft genome sequence of Collimonas sp. strain H4R21, an effective mineral-weathering bacterial strain isolated from the beech rhizosphere.</title>
        <authorList>
            <person name="Morin E."/>
            <person name="Uroz S."/>
            <person name="Leveau J.H.J."/>
            <person name="Kumar R."/>
            <person name="Rey M.W."/>
            <person name="Pham J."/>
        </authorList>
    </citation>
    <scope>NUCLEOTIDE SEQUENCE [LARGE SCALE GENOMIC DNA]</scope>
    <source>
        <strain evidence="1 2">H4R21</strain>
    </source>
</reference>
<name>A0ABU9PYS8_9BURK</name>
<gene>
    <name evidence="1" type="ORF">V8G57_17425</name>
</gene>
<evidence type="ECO:0000313" key="2">
    <source>
        <dbReference type="Proteomes" id="UP001495910"/>
    </source>
</evidence>
<dbReference type="Proteomes" id="UP001495910">
    <property type="component" value="Unassembled WGS sequence"/>
</dbReference>
<dbReference type="RefSeq" id="WP_342830446.1">
    <property type="nucleotide sequence ID" value="NZ_JBANDC010000012.1"/>
</dbReference>
<evidence type="ECO:0000313" key="1">
    <source>
        <dbReference type="EMBL" id="MEM4989173.1"/>
    </source>
</evidence>
<comment type="caution">
    <text evidence="1">The sequence shown here is derived from an EMBL/GenBank/DDBJ whole genome shotgun (WGS) entry which is preliminary data.</text>
</comment>
<proteinExistence type="predicted"/>
<organism evidence="1 2">
    <name type="scientific">Collimonas rhizosphaerae</name>
    <dbReference type="NCBI Taxonomy" id="3126357"/>
    <lineage>
        <taxon>Bacteria</taxon>
        <taxon>Pseudomonadati</taxon>
        <taxon>Pseudomonadota</taxon>
        <taxon>Betaproteobacteria</taxon>
        <taxon>Burkholderiales</taxon>
        <taxon>Oxalobacteraceae</taxon>
        <taxon>Collimonas</taxon>
    </lineage>
</organism>
<sequence length="169" mass="18947">MKKQWLFPVALFVMVVPWIVFSLQNSLNRVDWSCQSSYEINRIFPGNMIRAFARVSSHYHADGTGVMRFTGALLQESAGKPDIKTTLHRATEFEYSTIGSFLRITTSKATAFMGDNTPDELAGKYAYMGFNPGYVEYFQIMKIGGDAIASGFAGLPRIYCLPPVAKKHR</sequence>
<dbReference type="EMBL" id="JBANDC010000012">
    <property type="protein sequence ID" value="MEM4989173.1"/>
    <property type="molecule type" value="Genomic_DNA"/>
</dbReference>
<protein>
    <recommendedName>
        <fullName evidence="3">FidL-like membrane protein</fullName>
    </recommendedName>
</protein>
<keyword evidence="2" id="KW-1185">Reference proteome</keyword>